<dbReference type="Pfam" id="PF16587">
    <property type="entry name" value="DUF5061"/>
    <property type="match status" value="1"/>
</dbReference>
<feature type="signal peptide" evidence="1">
    <location>
        <begin position="1"/>
        <end position="26"/>
    </location>
</feature>
<gene>
    <name evidence="2" type="ORF">FVW20_08380</name>
</gene>
<dbReference type="Proteomes" id="UP001194469">
    <property type="component" value="Unassembled WGS sequence"/>
</dbReference>
<accession>A0ABS0J3L2</accession>
<dbReference type="InterPro" id="IPR032258">
    <property type="entry name" value="DUF5061"/>
</dbReference>
<dbReference type="RefSeq" id="WP_196609066.1">
    <property type="nucleotide sequence ID" value="NZ_VRYY01000210.1"/>
</dbReference>
<feature type="chain" id="PRO_5047525188" description="Lipoprotein" evidence="1">
    <location>
        <begin position="27"/>
        <end position="133"/>
    </location>
</feature>
<name>A0ABS0J3L2_9BACT</name>
<comment type="caution">
    <text evidence="2">The sequence shown here is derived from an EMBL/GenBank/DDBJ whole genome shotgun (WGS) entry which is preliminary data.</text>
</comment>
<sequence length="133" mass="13918">MLAIRRFRPAAVLALCALCVLPVLLAACGGRQQPAPQAQEQALPAKPVLEFMTSNPAGASAVLDDPEFGTGIRVVVEGLFTSASGEECRRATLLSQHGEAEVVIACRPAGSGDDVAWQMAPRIWGQGIARPAQ</sequence>
<dbReference type="EMBL" id="VRYY01000210">
    <property type="protein sequence ID" value="MBG3877027.1"/>
    <property type="molecule type" value="Genomic_DNA"/>
</dbReference>
<evidence type="ECO:0000313" key="2">
    <source>
        <dbReference type="EMBL" id="MBG3877027.1"/>
    </source>
</evidence>
<evidence type="ECO:0008006" key="4">
    <source>
        <dbReference type="Google" id="ProtNLM"/>
    </source>
</evidence>
<keyword evidence="3" id="KW-1185">Reference proteome</keyword>
<proteinExistence type="predicted"/>
<keyword evidence="1" id="KW-0732">Signal</keyword>
<protein>
    <recommendedName>
        <fullName evidence="4">Lipoprotein</fullName>
    </recommendedName>
</protein>
<evidence type="ECO:0000313" key="3">
    <source>
        <dbReference type="Proteomes" id="UP001194469"/>
    </source>
</evidence>
<dbReference type="PROSITE" id="PS51257">
    <property type="entry name" value="PROKAR_LIPOPROTEIN"/>
    <property type="match status" value="1"/>
</dbReference>
<evidence type="ECO:0000256" key="1">
    <source>
        <dbReference type="SAM" id="SignalP"/>
    </source>
</evidence>
<organism evidence="2 3">
    <name type="scientific">Nitratidesulfovibrio oxamicus</name>
    <dbReference type="NCBI Taxonomy" id="32016"/>
    <lineage>
        <taxon>Bacteria</taxon>
        <taxon>Pseudomonadati</taxon>
        <taxon>Thermodesulfobacteriota</taxon>
        <taxon>Desulfovibrionia</taxon>
        <taxon>Desulfovibrionales</taxon>
        <taxon>Desulfovibrionaceae</taxon>
        <taxon>Nitratidesulfovibrio</taxon>
    </lineage>
</organism>
<reference evidence="2 3" key="1">
    <citation type="submission" date="2019-08" db="EMBL/GenBank/DDBJ databases">
        <authorList>
            <person name="Luo N."/>
        </authorList>
    </citation>
    <scope>NUCLEOTIDE SEQUENCE [LARGE SCALE GENOMIC DNA]</scope>
    <source>
        <strain evidence="2 3">NCIMB 9442</strain>
    </source>
</reference>